<proteinExistence type="predicted"/>
<dbReference type="AlphaFoldDB" id="A0A9N9FVZ1"/>
<keyword evidence="2" id="KW-1185">Reference proteome</keyword>
<organism evidence="1 2">
    <name type="scientific">Diversispora eburnea</name>
    <dbReference type="NCBI Taxonomy" id="1213867"/>
    <lineage>
        <taxon>Eukaryota</taxon>
        <taxon>Fungi</taxon>
        <taxon>Fungi incertae sedis</taxon>
        <taxon>Mucoromycota</taxon>
        <taxon>Glomeromycotina</taxon>
        <taxon>Glomeromycetes</taxon>
        <taxon>Diversisporales</taxon>
        <taxon>Diversisporaceae</taxon>
        <taxon>Diversispora</taxon>
    </lineage>
</organism>
<evidence type="ECO:0000313" key="2">
    <source>
        <dbReference type="Proteomes" id="UP000789706"/>
    </source>
</evidence>
<accession>A0A9N9FVZ1</accession>
<reference evidence="1" key="1">
    <citation type="submission" date="2021-06" db="EMBL/GenBank/DDBJ databases">
        <authorList>
            <person name="Kallberg Y."/>
            <person name="Tangrot J."/>
            <person name="Rosling A."/>
        </authorList>
    </citation>
    <scope>NUCLEOTIDE SEQUENCE</scope>
    <source>
        <strain evidence="1">AZ414A</strain>
    </source>
</reference>
<comment type="caution">
    <text evidence="1">The sequence shown here is derived from an EMBL/GenBank/DDBJ whole genome shotgun (WGS) entry which is preliminary data.</text>
</comment>
<protein>
    <submittedName>
        <fullName evidence="1">7502_t:CDS:1</fullName>
    </submittedName>
</protein>
<evidence type="ECO:0000313" key="1">
    <source>
        <dbReference type="EMBL" id="CAG8563983.1"/>
    </source>
</evidence>
<dbReference type="Proteomes" id="UP000789706">
    <property type="component" value="Unassembled WGS sequence"/>
</dbReference>
<dbReference type="EMBL" id="CAJVPK010000990">
    <property type="protein sequence ID" value="CAG8563983.1"/>
    <property type="molecule type" value="Genomic_DNA"/>
</dbReference>
<name>A0A9N9FVZ1_9GLOM</name>
<gene>
    <name evidence="1" type="ORF">DEBURN_LOCUS7730</name>
</gene>
<sequence>MAKDVPESLETIKIKINYDNNWPIENFFDRCYYKRGGENKNIILKRTERCTMISDDYNVETIYSY</sequence>